<dbReference type="EC" id="2.4.2.3" evidence="1"/>
<organism evidence="5 6">
    <name type="scientific">Segetibacter aerophilus</name>
    <dbReference type="NCBI Taxonomy" id="670293"/>
    <lineage>
        <taxon>Bacteria</taxon>
        <taxon>Pseudomonadati</taxon>
        <taxon>Bacteroidota</taxon>
        <taxon>Chitinophagia</taxon>
        <taxon>Chitinophagales</taxon>
        <taxon>Chitinophagaceae</taxon>
        <taxon>Segetibacter</taxon>
    </lineage>
</organism>
<name>A0A512BGB2_9BACT</name>
<dbReference type="GO" id="GO:0005829">
    <property type="term" value="C:cytosol"/>
    <property type="evidence" value="ECO:0007669"/>
    <property type="project" value="TreeGrafter"/>
</dbReference>
<dbReference type="PANTHER" id="PTHR43691">
    <property type="entry name" value="URIDINE PHOSPHORYLASE"/>
    <property type="match status" value="1"/>
</dbReference>
<dbReference type="CDD" id="cd00436">
    <property type="entry name" value="UP_TbUP-like"/>
    <property type="match status" value="1"/>
</dbReference>
<evidence type="ECO:0000256" key="2">
    <source>
        <dbReference type="ARBA" id="ARBA00021980"/>
    </source>
</evidence>
<dbReference type="InterPro" id="IPR035994">
    <property type="entry name" value="Nucleoside_phosphorylase_sf"/>
</dbReference>
<comment type="catalytic activity">
    <reaction evidence="3">
        <text>uridine + phosphate = alpha-D-ribose 1-phosphate + uracil</text>
        <dbReference type="Rhea" id="RHEA:24388"/>
        <dbReference type="ChEBI" id="CHEBI:16704"/>
        <dbReference type="ChEBI" id="CHEBI:17568"/>
        <dbReference type="ChEBI" id="CHEBI:43474"/>
        <dbReference type="ChEBI" id="CHEBI:57720"/>
        <dbReference type="EC" id="2.4.2.3"/>
    </reaction>
</comment>
<dbReference type="GO" id="GO:0004850">
    <property type="term" value="F:uridine phosphorylase activity"/>
    <property type="evidence" value="ECO:0007669"/>
    <property type="project" value="UniProtKB-EC"/>
</dbReference>
<protein>
    <recommendedName>
        <fullName evidence="2">Uridine phosphorylase</fullName>
        <ecNumber evidence="1">2.4.2.3</ecNumber>
    </recommendedName>
</protein>
<proteinExistence type="predicted"/>
<dbReference type="Gene3D" id="3.40.50.1580">
    <property type="entry name" value="Nucleoside phosphorylase domain"/>
    <property type="match status" value="1"/>
</dbReference>
<evidence type="ECO:0000313" key="6">
    <source>
        <dbReference type="Proteomes" id="UP000321513"/>
    </source>
</evidence>
<feature type="domain" description="Nucleoside phosphorylase" evidence="4">
    <location>
        <begin position="72"/>
        <end position="329"/>
    </location>
</feature>
<evidence type="ECO:0000256" key="3">
    <source>
        <dbReference type="ARBA" id="ARBA00048447"/>
    </source>
</evidence>
<comment type="caution">
    <text evidence="5">The sequence shown here is derived from an EMBL/GenBank/DDBJ whole genome shotgun (WGS) entry which is preliminary data.</text>
</comment>
<gene>
    <name evidence="5" type="primary">udp</name>
    <name evidence="5" type="ORF">SAE01_34980</name>
</gene>
<evidence type="ECO:0000313" key="5">
    <source>
        <dbReference type="EMBL" id="GEO11002.1"/>
    </source>
</evidence>
<dbReference type="PANTHER" id="PTHR43691:SF11">
    <property type="entry name" value="FI09636P-RELATED"/>
    <property type="match status" value="1"/>
</dbReference>
<sequence>MMTNGVATNEMRRNNVSLINKSQDQKTKRITSSHINTLNIIMAKIAESELIINSRGAIYHLDVRPEELADTVITVGDPDRVKEVSKHFDHIEHKRQHREFVTHTGTINSKRLSVVSTGIGPDNVDIVVNELDALVNIDFESRTVKPDLTRLNIIRLGTSGALQEDIPVDSIVVSTHGLGIDNLLNYYKHDNNDEEMQIIQQFVAHTQLNSNFSHPYISSAGSAVLKHFVAGFYHGITITCPGFYGPQGRVLRLGLTNPDLIDRLTEFTFGQHRITNFEMETSAIYGLGRLLGHQCLSLSTIVANRIKKEFSKDGNAAVENMIEKALKIIASF</sequence>
<dbReference type="AlphaFoldDB" id="A0A512BGB2"/>
<evidence type="ECO:0000256" key="1">
    <source>
        <dbReference type="ARBA" id="ARBA00011888"/>
    </source>
</evidence>
<dbReference type="Pfam" id="PF01048">
    <property type="entry name" value="PNP_UDP_1"/>
    <property type="match status" value="1"/>
</dbReference>
<evidence type="ECO:0000259" key="4">
    <source>
        <dbReference type="Pfam" id="PF01048"/>
    </source>
</evidence>
<dbReference type="SUPFAM" id="SSF53167">
    <property type="entry name" value="Purine and uridine phosphorylases"/>
    <property type="match status" value="1"/>
</dbReference>
<dbReference type="GO" id="GO:0004731">
    <property type="term" value="F:purine-nucleoside phosphorylase activity"/>
    <property type="evidence" value="ECO:0007669"/>
    <property type="project" value="TreeGrafter"/>
</dbReference>
<dbReference type="EMBL" id="BJYT01000015">
    <property type="protein sequence ID" value="GEO11002.1"/>
    <property type="molecule type" value="Genomic_DNA"/>
</dbReference>
<dbReference type="GO" id="GO:0006152">
    <property type="term" value="P:purine nucleoside catabolic process"/>
    <property type="evidence" value="ECO:0007669"/>
    <property type="project" value="TreeGrafter"/>
</dbReference>
<dbReference type="RefSeq" id="WP_246113272.1">
    <property type="nucleotide sequence ID" value="NZ_BJYT01000015.1"/>
</dbReference>
<accession>A0A512BGB2</accession>
<keyword evidence="6" id="KW-1185">Reference proteome</keyword>
<dbReference type="Proteomes" id="UP000321513">
    <property type="component" value="Unassembled WGS sequence"/>
</dbReference>
<dbReference type="InterPro" id="IPR000845">
    <property type="entry name" value="Nucleoside_phosphorylase_d"/>
</dbReference>
<reference evidence="5 6" key="1">
    <citation type="submission" date="2019-07" db="EMBL/GenBank/DDBJ databases">
        <title>Whole genome shotgun sequence of Segetibacter aerophilus NBRC 106135.</title>
        <authorList>
            <person name="Hosoyama A."/>
            <person name="Uohara A."/>
            <person name="Ohji S."/>
            <person name="Ichikawa N."/>
        </authorList>
    </citation>
    <scope>NUCLEOTIDE SEQUENCE [LARGE SCALE GENOMIC DNA]</scope>
    <source>
        <strain evidence="5 6">NBRC 106135</strain>
    </source>
</reference>